<dbReference type="EMBL" id="CBTK010000014">
    <property type="protein sequence ID" value="CDH43246.1"/>
    <property type="molecule type" value="Genomic_DNA"/>
</dbReference>
<proteinExistence type="inferred from homology"/>
<dbReference type="RefSeq" id="WP_051497271.1">
    <property type="nucleotide sequence ID" value="NZ_CBTK010000014.1"/>
</dbReference>
<keyword evidence="7" id="KW-1185">Reference proteome</keyword>
<dbReference type="Pfam" id="PF04355">
    <property type="entry name" value="BamE"/>
    <property type="match status" value="1"/>
</dbReference>
<comment type="subunit">
    <text evidence="4">Part of the Bam complex.</text>
</comment>
<comment type="subcellular location">
    <subcellularLocation>
        <location evidence="4">Cell outer membrane</location>
        <topology evidence="4">Lipid-anchor</topology>
    </subcellularLocation>
</comment>
<dbReference type="PROSITE" id="PS51257">
    <property type="entry name" value="PROKAR_LIPOPROTEIN"/>
    <property type="match status" value="1"/>
</dbReference>
<reference evidence="6 7" key="1">
    <citation type="journal article" date="2014" name="ISME J.">
        <title>Candidatus Competibacter-lineage genomes retrieved from metagenomes reveal functional metabolic diversity.</title>
        <authorList>
            <person name="McIlroy S.J."/>
            <person name="Albertsen M."/>
            <person name="Andresen E.K."/>
            <person name="Saunders A.M."/>
            <person name="Kristiansen R."/>
            <person name="Stokholm-Bjerregaard M."/>
            <person name="Nielsen K.L."/>
            <person name="Nielsen P.H."/>
        </authorList>
    </citation>
    <scope>NUCLEOTIDE SEQUENCE [LARGE SCALE GENOMIC DNA]</scope>
    <source>
        <strain evidence="6 7">Run_B_J11</strain>
    </source>
</reference>
<dbReference type="PANTHER" id="PTHR37482">
    <property type="entry name" value="OUTER MEMBRANE PROTEIN ASSEMBLY FACTOR BAME"/>
    <property type="match status" value="1"/>
</dbReference>
<gene>
    <name evidence="4" type="primary">bamE</name>
    <name evidence="6" type="ORF">BN874_1100027</name>
</gene>
<keyword evidence="1 4" id="KW-0732">Signal</keyword>
<keyword evidence="4 6" id="KW-0449">Lipoprotein</keyword>
<evidence type="ECO:0000256" key="3">
    <source>
        <dbReference type="ARBA" id="ARBA00023237"/>
    </source>
</evidence>
<protein>
    <recommendedName>
        <fullName evidence="4">Outer membrane protein assembly factor BamE</fullName>
    </recommendedName>
</protein>
<comment type="caution">
    <text evidence="6">The sequence shown here is derived from an EMBL/GenBank/DDBJ whole genome shotgun (WGS) entry which is preliminary data.</text>
</comment>
<dbReference type="InterPro" id="IPR026592">
    <property type="entry name" value="BamE"/>
</dbReference>
<dbReference type="AlphaFoldDB" id="A0A7U7G852"/>
<dbReference type="HAMAP" id="MF_00925">
    <property type="entry name" value="OM_assembly_BamE"/>
    <property type="match status" value="1"/>
</dbReference>
<evidence type="ECO:0000256" key="2">
    <source>
        <dbReference type="ARBA" id="ARBA00023136"/>
    </source>
</evidence>
<dbReference type="PANTHER" id="PTHR37482:SF1">
    <property type="entry name" value="OUTER MEMBRANE PROTEIN ASSEMBLY FACTOR BAME"/>
    <property type="match status" value="1"/>
</dbReference>
<evidence type="ECO:0000313" key="7">
    <source>
        <dbReference type="Proteomes" id="UP000019184"/>
    </source>
</evidence>
<dbReference type="GO" id="GO:1990063">
    <property type="term" value="C:Bam protein complex"/>
    <property type="evidence" value="ECO:0007669"/>
    <property type="project" value="TreeGrafter"/>
</dbReference>
<dbReference type="InterPro" id="IPR007450">
    <property type="entry name" value="BamE_dom"/>
</dbReference>
<evidence type="ECO:0000259" key="5">
    <source>
        <dbReference type="Pfam" id="PF04355"/>
    </source>
</evidence>
<dbReference type="GO" id="GO:0030674">
    <property type="term" value="F:protein-macromolecule adaptor activity"/>
    <property type="evidence" value="ECO:0007669"/>
    <property type="project" value="TreeGrafter"/>
</dbReference>
<keyword evidence="3 4" id="KW-0998">Cell outer membrane</keyword>
<dbReference type="GO" id="GO:0043165">
    <property type="term" value="P:Gram-negative-bacterium-type cell outer membrane assembly"/>
    <property type="evidence" value="ECO:0007669"/>
    <property type="project" value="UniProtKB-UniRule"/>
</dbReference>
<dbReference type="GO" id="GO:0051205">
    <property type="term" value="P:protein insertion into membrane"/>
    <property type="evidence" value="ECO:0007669"/>
    <property type="project" value="UniProtKB-UniRule"/>
</dbReference>
<evidence type="ECO:0000256" key="4">
    <source>
        <dbReference type="HAMAP-Rule" id="MF_00925"/>
    </source>
</evidence>
<dbReference type="Gene3D" id="3.30.1450.10">
    <property type="match status" value="1"/>
</dbReference>
<comment type="function">
    <text evidence="4">Part of the outer membrane protein assembly complex, which is involved in assembly and insertion of beta-barrel proteins into the outer membrane.</text>
</comment>
<evidence type="ECO:0000256" key="1">
    <source>
        <dbReference type="ARBA" id="ARBA00022729"/>
    </source>
</evidence>
<sequence>MPSMLPRAAGVLLLIVLTTGCESLLPSFYSIPVRQGNYLDQAMVSQLRPGMTRQQVQRIMGTPLVADPFHQNRWDYYYQYGKGGKITEQRHITLFFSGDTLDRIEGTVD</sequence>
<name>A0A7U7G852_9GAMM</name>
<keyword evidence="4" id="KW-0564">Palmitate</keyword>
<dbReference type="InterPro" id="IPR037873">
    <property type="entry name" value="BamE-like"/>
</dbReference>
<keyword evidence="2 4" id="KW-0472">Membrane</keyword>
<dbReference type="Proteomes" id="UP000019184">
    <property type="component" value="Unassembled WGS sequence"/>
</dbReference>
<accession>A0A7U7G852</accession>
<comment type="similarity">
    <text evidence="4">Belongs to the BamE family.</text>
</comment>
<evidence type="ECO:0000313" key="6">
    <source>
        <dbReference type="EMBL" id="CDH43246.1"/>
    </source>
</evidence>
<feature type="domain" description="Outer membrane protein assembly factor BamE" evidence="5">
    <location>
        <begin position="36"/>
        <end position="105"/>
    </location>
</feature>
<organism evidence="6 7">
    <name type="scientific">Candidatus Contendobacter odensis Run_B_J11</name>
    <dbReference type="NCBI Taxonomy" id="1400861"/>
    <lineage>
        <taxon>Bacteria</taxon>
        <taxon>Pseudomonadati</taxon>
        <taxon>Pseudomonadota</taxon>
        <taxon>Gammaproteobacteria</taxon>
        <taxon>Candidatus Competibacteraceae</taxon>
        <taxon>Candidatus Contendibacter</taxon>
    </lineage>
</organism>